<dbReference type="OrthoDB" id="9034619at2759"/>
<organism evidence="8 9">
    <name type="scientific">Indicator maculatus</name>
    <name type="common">spotted honeyguide</name>
    <dbReference type="NCBI Taxonomy" id="545262"/>
    <lineage>
        <taxon>Eukaryota</taxon>
        <taxon>Metazoa</taxon>
        <taxon>Chordata</taxon>
        <taxon>Craniata</taxon>
        <taxon>Vertebrata</taxon>
        <taxon>Euteleostomi</taxon>
        <taxon>Archelosauria</taxon>
        <taxon>Archosauria</taxon>
        <taxon>Dinosauria</taxon>
        <taxon>Saurischia</taxon>
        <taxon>Theropoda</taxon>
        <taxon>Coelurosauria</taxon>
        <taxon>Aves</taxon>
        <taxon>Neognathae</taxon>
        <taxon>Neoaves</taxon>
        <taxon>Telluraves</taxon>
        <taxon>Coraciimorphae</taxon>
        <taxon>Piciformes</taxon>
        <taxon>Indicatoridae</taxon>
        <taxon>Indicator</taxon>
    </lineage>
</organism>
<feature type="non-terminal residue" evidence="8">
    <location>
        <position position="383"/>
    </location>
</feature>
<evidence type="ECO:0000256" key="6">
    <source>
        <dbReference type="ARBA" id="ARBA00023136"/>
    </source>
</evidence>
<evidence type="ECO:0000256" key="3">
    <source>
        <dbReference type="ARBA" id="ARBA00022692"/>
    </source>
</evidence>
<reference evidence="8 9" key="1">
    <citation type="submission" date="2019-09" db="EMBL/GenBank/DDBJ databases">
        <title>Bird 10,000 Genomes (B10K) Project - Family phase.</title>
        <authorList>
            <person name="Zhang G."/>
        </authorList>
    </citation>
    <scope>NUCLEOTIDE SEQUENCE [LARGE SCALE GENOMIC DNA]</scope>
    <source>
        <strain evidence="8">B10K-DU-001-78</strain>
        <tissue evidence="8">Muscle</tissue>
    </source>
</reference>
<comment type="subcellular location">
    <subcellularLocation>
        <location evidence="1">Membrane</location>
        <topology evidence="1">Single-pass type I membrane protein</topology>
    </subcellularLocation>
</comment>
<dbReference type="PANTHER" id="PTHR10656">
    <property type="entry name" value="CELL FATE DETERMINING PROTEIN MAB21-RELATED"/>
    <property type="match status" value="1"/>
</dbReference>
<accession>A0A7L1GXH9</accession>
<dbReference type="PRINTS" id="PR02107">
    <property type="entry name" value="INOS145TPRIP"/>
</dbReference>
<dbReference type="InterPro" id="IPR026250">
    <property type="entry name" value="ITPRIP-like"/>
</dbReference>
<evidence type="ECO:0000256" key="2">
    <source>
        <dbReference type="ARBA" id="ARBA00005554"/>
    </source>
</evidence>
<gene>
    <name evidence="8" type="primary">Itpripl1_4</name>
    <name evidence="8" type="ORF">INDMAC_R02336</name>
</gene>
<keyword evidence="3" id="KW-0812">Transmembrane</keyword>
<dbReference type="InterPro" id="IPR024810">
    <property type="entry name" value="MAB21L/cGLR"/>
</dbReference>
<dbReference type="InterPro" id="IPR046906">
    <property type="entry name" value="Mab-21_HhH/H2TH-like"/>
</dbReference>
<comment type="similarity">
    <text evidence="2">Belongs to the ITPRIP family.</text>
</comment>
<evidence type="ECO:0000256" key="5">
    <source>
        <dbReference type="ARBA" id="ARBA00022989"/>
    </source>
</evidence>
<sequence>IKDDKEEKEKGSNVEGLENKKQVKGIISRRIEWPGQKMISRSQMVKGLVDDLLQLLQECLSNTFLPVLQPAIGVGSVFEGWSPCEADEVVYQLLVPLRAPAGHSFHREPDTLGQIPAKDYHIRVVLECACRIQNMLCFIHSTKEDLRTRNQAPSLLDILCTQSYLDVQKLTRWFRSLVKKAWVALPQAHHYKMKVLPYSQRTCQMLLTSNSGRPLYLEILFGVQLGYTDIFLISQTAEDTYTRSTIWRQSYAVAEGKFFSHMARQVPHGSFHLRCLHLCTRILKGTDFSPYILKTIVMHFLNTRPVSGWCRGGFFWQMVDILNFLHCCVEEKRLNHFFFGNRNIPEEIILPPHLKQCEPCNILQHLVQNPDAHARALRQCEQL</sequence>
<dbReference type="AlphaFoldDB" id="A0A7L1GXH9"/>
<dbReference type="GO" id="GO:0016020">
    <property type="term" value="C:membrane"/>
    <property type="evidence" value="ECO:0007669"/>
    <property type="project" value="UniProtKB-SubCell"/>
</dbReference>
<evidence type="ECO:0000256" key="4">
    <source>
        <dbReference type="ARBA" id="ARBA00022729"/>
    </source>
</evidence>
<keyword evidence="5" id="KW-1133">Transmembrane helix</keyword>
<keyword evidence="6" id="KW-0472">Membrane</keyword>
<dbReference type="Proteomes" id="UP000557230">
    <property type="component" value="Unassembled WGS sequence"/>
</dbReference>
<feature type="domain" description="Mab-21-like HhH/H2TH-like" evidence="7">
    <location>
        <begin position="287"/>
        <end position="343"/>
    </location>
</feature>
<dbReference type="Gene3D" id="1.10.1410.40">
    <property type="match status" value="1"/>
</dbReference>
<name>A0A7L1GXH9_9PICI</name>
<evidence type="ECO:0000313" key="8">
    <source>
        <dbReference type="EMBL" id="NXN18360.1"/>
    </source>
</evidence>
<evidence type="ECO:0000256" key="1">
    <source>
        <dbReference type="ARBA" id="ARBA00004479"/>
    </source>
</evidence>
<comment type="caution">
    <text evidence="8">The sequence shown here is derived from an EMBL/GenBank/DDBJ whole genome shotgun (WGS) entry which is preliminary data.</text>
</comment>
<keyword evidence="4" id="KW-0732">Signal</keyword>
<proteinExistence type="inferred from homology"/>
<dbReference type="SMART" id="SM01265">
    <property type="entry name" value="Mab-21"/>
    <property type="match status" value="1"/>
</dbReference>
<keyword evidence="9" id="KW-1185">Reference proteome</keyword>
<evidence type="ECO:0000313" key="9">
    <source>
        <dbReference type="Proteomes" id="UP000557230"/>
    </source>
</evidence>
<dbReference type="EMBL" id="VXBD01013830">
    <property type="protein sequence ID" value="NXN18360.1"/>
    <property type="molecule type" value="Genomic_DNA"/>
</dbReference>
<evidence type="ECO:0000259" key="7">
    <source>
        <dbReference type="Pfam" id="PF20266"/>
    </source>
</evidence>
<protein>
    <submittedName>
        <fullName evidence="8">IPIL1 protein</fullName>
    </submittedName>
</protein>
<feature type="non-terminal residue" evidence="8">
    <location>
        <position position="1"/>
    </location>
</feature>
<dbReference type="PANTHER" id="PTHR10656:SF40">
    <property type="entry name" value="INOSITOL 1,4,5-TRISPHOSPHATE RECEPTOR-INTERACTING PROTEIN-LIKE 1"/>
    <property type="match status" value="1"/>
</dbReference>
<dbReference type="Pfam" id="PF20266">
    <property type="entry name" value="Mab-21_C"/>
    <property type="match status" value="1"/>
</dbReference>